<dbReference type="Proteomes" id="UP000627838">
    <property type="component" value="Unassembled WGS sequence"/>
</dbReference>
<name>A0ABR9JW97_9ACTN</name>
<sequence length="148" mass="15885">MRRVMSYVAPWVGVTALAVTLSWLGVRDVVRATVSERAAPPPVAGPVIRASPSDGPTGPTARPDARERPRASVPRGNVRSYAVRGGQAAMSLDDGEVRLVSATPNPGFETRVTQAPGRLRIDFRAARDGSSIIASWHGHEPTIKVYEY</sequence>
<dbReference type="EMBL" id="JADBDZ010000001">
    <property type="protein sequence ID" value="MBE1534842.1"/>
    <property type="molecule type" value="Genomic_DNA"/>
</dbReference>
<reference evidence="2 3" key="1">
    <citation type="submission" date="2020-10" db="EMBL/GenBank/DDBJ databases">
        <title>Sequencing the genomes of 1000 actinobacteria strains.</title>
        <authorList>
            <person name="Klenk H.-P."/>
        </authorList>
    </citation>
    <scope>NUCLEOTIDE SEQUENCE [LARGE SCALE GENOMIC DNA]</scope>
    <source>
        <strain evidence="2 3">DSM 46744</strain>
    </source>
</reference>
<comment type="caution">
    <text evidence="2">The sequence shown here is derived from an EMBL/GenBank/DDBJ whole genome shotgun (WGS) entry which is preliminary data.</text>
</comment>
<feature type="region of interest" description="Disordered" evidence="1">
    <location>
        <begin position="38"/>
        <end position="77"/>
    </location>
</feature>
<evidence type="ECO:0008006" key="4">
    <source>
        <dbReference type="Google" id="ProtNLM"/>
    </source>
</evidence>
<evidence type="ECO:0000256" key="1">
    <source>
        <dbReference type="SAM" id="MobiDB-lite"/>
    </source>
</evidence>
<keyword evidence="3" id="KW-1185">Reference proteome</keyword>
<accession>A0ABR9JW97</accession>
<proteinExistence type="predicted"/>
<dbReference type="RefSeq" id="WP_192761145.1">
    <property type="nucleotide sequence ID" value="NZ_JADBDZ010000001.1"/>
</dbReference>
<evidence type="ECO:0000313" key="2">
    <source>
        <dbReference type="EMBL" id="MBE1534842.1"/>
    </source>
</evidence>
<evidence type="ECO:0000313" key="3">
    <source>
        <dbReference type="Proteomes" id="UP000627838"/>
    </source>
</evidence>
<gene>
    <name evidence="2" type="ORF">H4W34_004675</name>
</gene>
<organism evidence="2 3">
    <name type="scientific">Actinomadura algeriensis</name>
    <dbReference type="NCBI Taxonomy" id="1679523"/>
    <lineage>
        <taxon>Bacteria</taxon>
        <taxon>Bacillati</taxon>
        <taxon>Actinomycetota</taxon>
        <taxon>Actinomycetes</taxon>
        <taxon>Streptosporangiales</taxon>
        <taxon>Thermomonosporaceae</taxon>
        <taxon>Actinomadura</taxon>
    </lineage>
</organism>
<protein>
    <recommendedName>
        <fullName evidence="4">Secreted protein</fullName>
    </recommendedName>
</protein>